<reference evidence="1 2" key="1">
    <citation type="submission" date="2024-03" db="EMBL/GenBank/DDBJ databases">
        <title>The Genome Sequence of Enterococcus sp. DIV2402.</title>
        <authorList>
            <consortium name="The Broad Institute Genomics Platform"/>
            <consortium name="The Broad Institute Microbial Omics Core"/>
            <consortium name="The Broad Institute Genomic Center for Infectious Diseases"/>
            <person name="Earl A."/>
            <person name="Manson A."/>
            <person name="Gilmore M."/>
            <person name="Schwartman J."/>
            <person name="Shea T."/>
            <person name="Abouelleil A."/>
            <person name="Cao P."/>
            <person name="Chapman S."/>
            <person name="Cusick C."/>
            <person name="Young S."/>
            <person name="Neafsey D."/>
            <person name="Nusbaum C."/>
            <person name="Birren B."/>
        </authorList>
    </citation>
    <scope>NUCLEOTIDE SEQUENCE [LARGE SCALE GENOMIC DNA]</scope>
    <source>
        <strain evidence="1 2">DIV2402</strain>
    </source>
</reference>
<organism evidence="1 2">
    <name type="scientific">Candidatus Enterococcus lowellii</name>
    <dbReference type="NCBI Taxonomy" id="2230877"/>
    <lineage>
        <taxon>Bacteria</taxon>
        <taxon>Bacillati</taxon>
        <taxon>Bacillota</taxon>
        <taxon>Bacilli</taxon>
        <taxon>Lactobacillales</taxon>
        <taxon>Enterococcaceae</taxon>
        <taxon>Enterococcus</taxon>
    </lineage>
</organism>
<proteinExistence type="predicted"/>
<dbReference type="Proteomes" id="UP000664701">
    <property type="component" value="Chromosome"/>
</dbReference>
<accession>A0ABZ2SS11</accession>
<evidence type="ECO:0000313" key="2">
    <source>
        <dbReference type="Proteomes" id="UP000664701"/>
    </source>
</evidence>
<keyword evidence="2" id="KW-1185">Reference proteome</keyword>
<sequence>MKMKKPKILRAGDTVALVSLSSGVAGKSNIQWRGAFDSKITYFI</sequence>
<gene>
    <name evidence="1" type="ORF">DOK78_002591</name>
</gene>
<evidence type="ECO:0000313" key="1">
    <source>
        <dbReference type="EMBL" id="WYJ77951.1"/>
    </source>
</evidence>
<name>A0ABZ2SS11_9ENTE</name>
<protein>
    <submittedName>
        <fullName evidence="1">Uncharacterized protein</fullName>
    </submittedName>
</protein>
<dbReference type="EMBL" id="CP147251">
    <property type="protein sequence ID" value="WYJ77951.1"/>
    <property type="molecule type" value="Genomic_DNA"/>
</dbReference>